<evidence type="ECO:0000256" key="5">
    <source>
        <dbReference type="ARBA" id="ARBA00022944"/>
    </source>
</evidence>
<dbReference type="GO" id="GO:0047355">
    <property type="term" value="F:CDP-glycerol glycerophosphotransferase activity"/>
    <property type="evidence" value="ECO:0007669"/>
    <property type="project" value="InterPro"/>
</dbReference>
<proteinExistence type="inferred from homology"/>
<keyword evidence="4" id="KW-0808">Transferase</keyword>
<comment type="caution">
    <text evidence="7">The sequence shown here is derived from an EMBL/GenBank/DDBJ whole genome shotgun (WGS) entry which is preliminary data.</text>
</comment>
<dbReference type="SUPFAM" id="SSF53756">
    <property type="entry name" value="UDP-Glycosyltransferase/glycogen phosphorylase"/>
    <property type="match status" value="1"/>
</dbReference>
<dbReference type="PANTHER" id="PTHR37316">
    <property type="entry name" value="TEICHOIC ACID GLYCEROL-PHOSPHATE PRIMASE"/>
    <property type="match status" value="1"/>
</dbReference>
<evidence type="ECO:0008006" key="9">
    <source>
        <dbReference type="Google" id="ProtNLM"/>
    </source>
</evidence>
<evidence type="ECO:0000313" key="7">
    <source>
        <dbReference type="EMBL" id="PKR86194.1"/>
    </source>
</evidence>
<dbReference type="InterPro" id="IPR051612">
    <property type="entry name" value="Teichoic_Acid_Biosynth"/>
</dbReference>
<comment type="subcellular location">
    <subcellularLocation>
        <location evidence="1">Cell membrane</location>
        <topology evidence="1">Peripheral membrane protein</topology>
    </subcellularLocation>
</comment>
<organism evidence="7 8">
    <name type="scientific">Heyndrickxia camelliae</name>
    <dbReference type="NCBI Taxonomy" id="1707093"/>
    <lineage>
        <taxon>Bacteria</taxon>
        <taxon>Bacillati</taxon>
        <taxon>Bacillota</taxon>
        <taxon>Bacilli</taxon>
        <taxon>Bacillales</taxon>
        <taxon>Bacillaceae</taxon>
        <taxon>Heyndrickxia</taxon>
    </lineage>
</organism>
<evidence type="ECO:0000256" key="6">
    <source>
        <dbReference type="ARBA" id="ARBA00023136"/>
    </source>
</evidence>
<dbReference type="OrthoDB" id="9811865at2"/>
<gene>
    <name evidence="7" type="ORF">CWO92_03575</name>
</gene>
<dbReference type="Gene3D" id="3.40.50.12580">
    <property type="match status" value="1"/>
</dbReference>
<evidence type="ECO:0000256" key="4">
    <source>
        <dbReference type="ARBA" id="ARBA00022679"/>
    </source>
</evidence>
<dbReference type="PANTHER" id="PTHR37316:SF3">
    <property type="entry name" value="TEICHOIC ACID GLYCEROL-PHOSPHATE TRANSFERASE"/>
    <property type="match status" value="1"/>
</dbReference>
<comment type="similarity">
    <text evidence="2">Belongs to the CDP-glycerol glycerophosphotransferase family.</text>
</comment>
<keyword evidence="3" id="KW-1003">Cell membrane</keyword>
<dbReference type="InterPro" id="IPR043149">
    <property type="entry name" value="TagF_N"/>
</dbReference>
<evidence type="ECO:0000256" key="2">
    <source>
        <dbReference type="ARBA" id="ARBA00010488"/>
    </source>
</evidence>
<dbReference type="EMBL" id="PIQO01000002">
    <property type="protein sequence ID" value="PKR86194.1"/>
    <property type="molecule type" value="Genomic_DNA"/>
</dbReference>
<dbReference type="Pfam" id="PF04464">
    <property type="entry name" value="Glyphos_transf"/>
    <property type="match status" value="1"/>
</dbReference>
<name>A0A2N3LNS7_9BACI</name>
<evidence type="ECO:0000313" key="8">
    <source>
        <dbReference type="Proteomes" id="UP000233440"/>
    </source>
</evidence>
<dbReference type="InterPro" id="IPR007554">
    <property type="entry name" value="Glycerophosphate_synth"/>
</dbReference>
<sequence>MSLLTKIKRHRIVTQIYKRAFKLASYLPVKKNLIVFESYSGKQYSCNPRAIYEYLKQNHLQYEMLWSVDKNFEETFKKENIPYVKRFSIRWLMSMARAQYWVNNARLPLWIPKPNHTTYLQTWHGTPLKKLAEDMDEVYIPGTNTELYKKNFRTATSKWDYLISPNRYSTEIFKRAFNFNKTVIESGYPRNDFLYNHRDSETIQKIKEKCDIPLDKKVILYAPTWRDDNYYSKGKYKFDINLDLNKLKDQFGNDYVIILRMHYLVAEQFDLSSFKGFAFDLSNHEDIRELYLISDLLITDYSSVFFDYANLKRPILFYVYDIEHYRDNLRGFYFDFEKEAPGPLLTTTDEVIQAIKDVEQCNFQVNELFQSFYNKFCYLENGNSSKKVVENLFHDKTN</sequence>
<reference evidence="7 8" key="1">
    <citation type="submission" date="2017-11" db="EMBL/GenBank/DDBJ databases">
        <title>Bacillus camelliae sp. nov., isolated from pu'er tea.</title>
        <authorList>
            <person name="Niu L."/>
        </authorList>
    </citation>
    <scope>NUCLEOTIDE SEQUENCE [LARGE SCALE GENOMIC DNA]</scope>
    <source>
        <strain evidence="7 8">7578-1</strain>
    </source>
</reference>
<evidence type="ECO:0000256" key="3">
    <source>
        <dbReference type="ARBA" id="ARBA00022475"/>
    </source>
</evidence>
<evidence type="ECO:0000256" key="1">
    <source>
        <dbReference type="ARBA" id="ARBA00004202"/>
    </source>
</evidence>
<accession>A0A2N3LNS7</accession>
<dbReference type="GO" id="GO:0005886">
    <property type="term" value="C:plasma membrane"/>
    <property type="evidence" value="ECO:0007669"/>
    <property type="project" value="UniProtKB-SubCell"/>
</dbReference>
<dbReference type="GO" id="GO:0019350">
    <property type="term" value="P:teichoic acid biosynthetic process"/>
    <property type="evidence" value="ECO:0007669"/>
    <property type="project" value="UniProtKB-KW"/>
</dbReference>
<dbReference type="Proteomes" id="UP000233440">
    <property type="component" value="Unassembled WGS sequence"/>
</dbReference>
<keyword evidence="5" id="KW-0777">Teichoic acid biosynthesis</keyword>
<dbReference type="InterPro" id="IPR043148">
    <property type="entry name" value="TagF_C"/>
</dbReference>
<protein>
    <recommendedName>
        <fullName evidence="9">CDP-glycerol--glycerophosphate glycerophosphotransferase</fullName>
    </recommendedName>
</protein>
<keyword evidence="8" id="KW-1185">Reference proteome</keyword>
<dbReference type="AlphaFoldDB" id="A0A2N3LNS7"/>
<dbReference type="Gene3D" id="3.40.50.11820">
    <property type="match status" value="1"/>
</dbReference>
<keyword evidence="6" id="KW-0472">Membrane</keyword>